<reference evidence="2" key="2">
    <citation type="journal article" date="2007" name="Science">
        <title>Draft genome sequence of the sexually transmitted pathogen Trichomonas vaginalis.</title>
        <authorList>
            <person name="Carlton J.M."/>
            <person name="Hirt R.P."/>
            <person name="Silva J.C."/>
            <person name="Delcher A.L."/>
            <person name="Schatz M."/>
            <person name="Zhao Q."/>
            <person name="Wortman J.R."/>
            <person name="Bidwell S.L."/>
            <person name="Alsmark U.C.M."/>
            <person name="Besteiro S."/>
            <person name="Sicheritz-Ponten T."/>
            <person name="Noel C.J."/>
            <person name="Dacks J.B."/>
            <person name="Foster P.G."/>
            <person name="Simillion C."/>
            <person name="Van de Peer Y."/>
            <person name="Miranda-Saavedra D."/>
            <person name="Barton G.J."/>
            <person name="Westrop G.D."/>
            <person name="Mueller S."/>
            <person name="Dessi D."/>
            <person name="Fiori P.L."/>
            <person name="Ren Q."/>
            <person name="Paulsen I."/>
            <person name="Zhang H."/>
            <person name="Bastida-Corcuera F.D."/>
            <person name="Simoes-Barbosa A."/>
            <person name="Brown M.T."/>
            <person name="Hayes R.D."/>
            <person name="Mukherjee M."/>
            <person name="Okumura C.Y."/>
            <person name="Schneider R."/>
            <person name="Smith A.J."/>
            <person name="Vanacova S."/>
            <person name="Villalvazo M."/>
            <person name="Haas B.J."/>
            <person name="Pertea M."/>
            <person name="Feldblyum T.V."/>
            <person name="Utterback T.R."/>
            <person name="Shu C.L."/>
            <person name="Osoegawa K."/>
            <person name="de Jong P.J."/>
            <person name="Hrdy I."/>
            <person name="Horvathova L."/>
            <person name="Zubacova Z."/>
            <person name="Dolezal P."/>
            <person name="Malik S.B."/>
            <person name="Logsdon J.M. Jr."/>
            <person name="Henze K."/>
            <person name="Gupta A."/>
            <person name="Wang C.C."/>
            <person name="Dunne R.L."/>
            <person name="Upcroft J.A."/>
            <person name="Upcroft P."/>
            <person name="White O."/>
            <person name="Salzberg S.L."/>
            <person name="Tang P."/>
            <person name="Chiu C.-H."/>
            <person name="Lee Y.-S."/>
            <person name="Embley T.M."/>
            <person name="Coombs G.H."/>
            <person name="Mottram J.C."/>
            <person name="Tachezy J."/>
            <person name="Fraser-Liggett C.M."/>
            <person name="Johnson P.J."/>
        </authorList>
    </citation>
    <scope>NUCLEOTIDE SEQUENCE [LARGE SCALE GENOMIC DNA]</scope>
    <source>
        <strain evidence="2">G3</strain>
    </source>
</reference>
<dbReference type="KEGG" id="tva:4774842"/>
<dbReference type="Gene3D" id="1.25.10.10">
    <property type="entry name" value="Leucine-rich Repeat Variant"/>
    <property type="match status" value="1"/>
</dbReference>
<feature type="region of interest" description="Disordered" evidence="1">
    <location>
        <begin position="1"/>
        <end position="24"/>
    </location>
</feature>
<keyword evidence="3" id="KW-1185">Reference proteome</keyword>
<dbReference type="EMBL" id="DS113238">
    <property type="protein sequence ID" value="EAY16831.1"/>
    <property type="molecule type" value="Genomic_DNA"/>
</dbReference>
<accession>A2DS61</accession>
<evidence type="ECO:0000256" key="1">
    <source>
        <dbReference type="SAM" id="MobiDB-lite"/>
    </source>
</evidence>
<proteinExistence type="predicted"/>
<evidence type="ECO:0000313" key="3">
    <source>
        <dbReference type="Proteomes" id="UP000001542"/>
    </source>
</evidence>
<dbReference type="InterPro" id="IPR011989">
    <property type="entry name" value="ARM-like"/>
</dbReference>
<feature type="compositionally biased region" description="Basic and acidic residues" evidence="1">
    <location>
        <begin position="1"/>
        <end position="17"/>
    </location>
</feature>
<protein>
    <submittedName>
        <fullName evidence="2">Uncharacterized protein</fullName>
    </submittedName>
</protein>
<dbReference type="VEuPathDB" id="TrichDB:TVAGG3_1000490"/>
<sequence length="436" mass="50251">MEYKEPFNETKERKNLSDGEEEYDYDSSYEEDYFERNINSIIEYNEKGNLPLLAASLSAFSKILDSEEFELNDSNEEFFIFISSICCTNHYCNCITNALACTSSIISKSPEFCEKIISLQFLEHLLENIHQDPLVVSDNSLYLLLLSLSHHNFEYVSSIFSAECIFNFTLLPNFSFCQYLFIYIKIFIKPELIEISAPFLIQIFEKSIEGHNIELSHLPYALNFGNYLAEQNLLPDSSFAYISKLLCSTNSNTFKKACDLIGTLASSGIFYNGIDLELIKQSIDIYDTSIVRSIMVMLSFLLESEEFYKLFCESDFIVYIVEKCENSPFANKGPYIILFNSIISKIGSEISELDFRMFSESLEYISSEFEDDYTAFGLELVNILTEKVSDPQNNEFLFNQLNDCLGFDALERMSDSSNEDIRIHCQNLINRYSNSE</sequence>
<reference evidence="2" key="1">
    <citation type="submission" date="2006-10" db="EMBL/GenBank/DDBJ databases">
        <authorList>
            <person name="Amadeo P."/>
            <person name="Zhao Q."/>
            <person name="Wortman J."/>
            <person name="Fraser-Liggett C."/>
            <person name="Carlton J."/>
        </authorList>
    </citation>
    <scope>NUCLEOTIDE SEQUENCE</scope>
    <source>
        <strain evidence="2">G3</strain>
    </source>
</reference>
<name>A2DS61_TRIV3</name>
<dbReference type="SUPFAM" id="SSF48371">
    <property type="entry name" value="ARM repeat"/>
    <property type="match status" value="1"/>
</dbReference>
<dbReference type="InterPro" id="IPR016024">
    <property type="entry name" value="ARM-type_fold"/>
</dbReference>
<dbReference type="RefSeq" id="XP_001329054.1">
    <property type="nucleotide sequence ID" value="XM_001329019.1"/>
</dbReference>
<dbReference type="AlphaFoldDB" id="A2DS61"/>
<evidence type="ECO:0000313" key="2">
    <source>
        <dbReference type="EMBL" id="EAY16831.1"/>
    </source>
</evidence>
<dbReference type="VEuPathDB" id="TrichDB:TVAG_447900"/>
<gene>
    <name evidence="2" type="ORF">TVAG_447900</name>
</gene>
<dbReference type="SMR" id="A2DS61"/>
<dbReference type="InParanoid" id="A2DS61"/>
<dbReference type="Proteomes" id="UP000001542">
    <property type="component" value="Unassembled WGS sequence"/>
</dbReference>
<organism evidence="2 3">
    <name type="scientific">Trichomonas vaginalis (strain ATCC PRA-98 / G3)</name>
    <dbReference type="NCBI Taxonomy" id="412133"/>
    <lineage>
        <taxon>Eukaryota</taxon>
        <taxon>Metamonada</taxon>
        <taxon>Parabasalia</taxon>
        <taxon>Trichomonadida</taxon>
        <taxon>Trichomonadidae</taxon>
        <taxon>Trichomonas</taxon>
    </lineage>
</organism>